<evidence type="ECO:0000256" key="1">
    <source>
        <dbReference type="SAM" id="Coils"/>
    </source>
</evidence>
<gene>
    <name evidence="2" type="ORF">KME60_13895</name>
</gene>
<comment type="caution">
    <text evidence="2">The sequence shown here is derived from an EMBL/GenBank/DDBJ whole genome shotgun (WGS) entry which is preliminary data.</text>
</comment>
<reference evidence="2" key="2">
    <citation type="journal article" date="2022" name="Microbiol. Resour. Announc.">
        <title>Metagenome Sequencing to Explore Phylogenomics of Terrestrial Cyanobacteria.</title>
        <authorList>
            <person name="Ward R.D."/>
            <person name="Stajich J.E."/>
            <person name="Johansen J.R."/>
            <person name="Huntemann M."/>
            <person name="Clum A."/>
            <person name="Foster B."/>
            <person name="Foster B."/>
            <person name="Roux S."/>
            <person name="Palaniappan K."/>
            <person name="Varghese N."/>
            <person name="Mukherjee S."/>
            <person name="Reddy T.B.K."/>
            <person name="Daum C."/>
            <person name="Copeland A."/>
            <person name="Chen I.A."/>
            <person name="Ivanova N.N."/>
            <person name="Kyrpides N.C."/>
            <person name="Shapiro N."/>
            <person name="Eloe-Fadrosh E.A."/>
            <person name="Pietrasiak N."/>
        </authorList>
    </citation>
    <scope>NUCLEOTIDE SEQUENCE</scope>
    <source>
        <strain evidence="2">GSE-NOS-MK-12-04C</strain>
    </source>
</reference>
<keyword evidence="1" id="KW-0175">Coiled coil</keyword>
<dbReference type="EMBL" id="JAHHGZ010000013">
    <property type="protein sequence ID" value="MBW4668479.1"/>
    <property type="molecule type" value="Genomic_DNA"/>
</dbReference>
<feature type="coiled-coil region" evidence="1">
    <location>
        <begin position="1"/>
        <end position="28"/>
    </location>
</feature>
<dbReference type="AlphaFoldDB" id="A0A951QL91"/>
<reference evidence="2" key="1">
    <citation type="submission" date="2021-05" db="EMBL/GenBank/DDBJ databases">
        <authorList>
            <person name="Pietrasiak N."/>
            <person name="Ward R."/>
            <person name="Stajich J.E."/>
            <person name="Kurbessoian T."/>
        </authorList>
    </citation>
    <scope>NUCLEOTIDE SEQUENCE</scope>
    <source>
        <strain evidence="2">GSE-NOS-MK-12-04C</strain>
    </source>
</reference>
<evidence type="ECO:0000313" key="2">
    <source>
        <dbReference type="EMBL" id="MBW4668479.1"/>
    </source>
</evidence>
<proteinExistence type="predicted"/>
<dbReference type="Proteomes" id="UP000729701">
    <property type="component" value="Unassembled WGS sequence"/>
</dbReference>
<accession>A0A951QL91</accession>
<protein>
    <submittedName>
        <fullName evidence="2">Uncharacterized protein</fullName>
    </submittedName>
</protein>
<evidence type="ECO:0000313" key="3">
    <source>
        <dbReference type="Proteomes" id="UP000729701"/>
    </source>
</evidence>
<organism evidence="2 3">
    <name type="scientific">Cyanomargarita calcarea GSE-NOS-MK-12-04C</name>
    <dbReference type="NCBI Taxonomy" id="2839659"/>
    <lineage>
        <taxon>Bacteria</taxon>
        <taxon>Bacillati</taxon>
        <taxon>Cyanobacteriota</taxon>
        <taxon>Cyanophyceae</taxon>
        <taxon>Nostocales</taxon>
        <taxon>Cyanomargaritaceae</taxon>
        <taxon>Cyanomargarita</taxon>
    </lineage>
</organism>
<name>A0A951QL91_9CYAN</name>
<sequence length="235" mass="26641">MADLSNILSFLEQERDRYVLEAAELERRLSFIHNQIITLESLISGYALEEQMYSSPKRFPDLPSSTAVLEDSNVSVSKEELESSDSDLEDLLDSEDVEEDENLDAVLSNSLESNPSEEKTTSIQNVDISDIPKLATGRKLGALPLLEEFRKYSIQNAILILMRRRPDLHFHVDALVRDLYGDTLTPVEVKTAKANVAKMLTTGLQIGMWHQVLYGKNVYTLHYEKGVTTKPLKRR</sequence>